<name>A0A8B9U2H2_9AVES</name>
<dbReference type="InterPro" id="IPR017434">
    <property type="entry name" value="Pase-1_reg-su_3B/C/D_met"/>
</dbReference>
<dbReference type="GO" id="GO:0005977">
    <property type="term" value="P:glycogen metabolic process"/>
    <property type="evidence" value="ECO:0007669"/>
    <property type="project" value="UniProtKB-KW"/>
</dbReference>
<dbReference type="PROSITE" id="PS51159">
    <property type="entry name" value="CBM21"/>
    <property type="match status" value="1"/>
</dbReference>
<keyword evidence="2" id="KW-0119">Carbohydrate metabolism</keyword>
<feature type="compositionally biased region" description="Low complexity" evidence="3">
    <location>
        <begin position="149"/>
        <end position="161"/>
    </location>
</feature>
<sequence length="499" mass="55166">MEALSPASPFWRMRTGPGSLGAARVRLADLGRRGLCSAARWKHCSMTLEPRIQSVPSAINSRCSRAPSPLGRGGAEYPSYFKRCSFGNDFGALDLAGGASAGTLIPRPARTAHHYQRRPAGAALRGAAPPHGAATCSGGSRPPAGTHSPAAGRPRAAPAPHKGGGAGRSGLQSSRRPRCPMHCSRMIQILDPRPLPSSIMPVDVAMRICLAHSPPLKSFLSPLEDCQRNNFVNRFKPLRPCLHVKRDSEAQKTDWNHSAARAKKRVVFADSKGLSLTAIHTFSEFQEHPGWDLQFDLMGLENITSGLKLHEEKNLILGFPRPSADYLDFRNRLQKNLVCLENCTLQEKVLSGTVKVKNVSFEKKVQVRITFDTWKTYTDIECVYMNNVYGDSENDTFSFTIDLPPAISSQEKIEFCISYQSGEHTYWDNNEGQNYKVLHAEWKSDGVQIPSAKKDCIDIQTQRRGQEREPDQLGSPRLSSGLFPQWQSLGGIENSSPYW</sequence>
<dbReference type="InterPro" id="IPR030683">
    <property type="entry name" value="PP1_3C"/>
</dbReference>
<evidence type="ECO:0000256" key="1">
    <source>
        <dbReference type="ARBA" id="ARBA00022600"/>
    </source>
</evidence>
<dbReference type="Ensembl" id="ENSAZOT00000002012.1">
    <property type="protein sequence ID" value="ENSAZOP00000001878.1"/>
    <property type="gene ID" value="ENSAZOG00000001310.1"/>
</dbReference>
<dbReference type="FunFam" id="2.60.40.2440:FF:000001">
    <property type="entry name" value="Protein phosphatase 1 regulatory subunit 3C"/>
    <property type="match status" value="1"/>
</dbReference>
<accession>A0A8B9U2H2</accession>
<proteinExistence type="predicted"/>
<dbReference type="PANTHER" id="PTHR12307:SF15">
    <property type="entry name" value="PROTEIN PHOSPHATASE 1 REGULATORY SUBUNIT 3C"/>
    <property type="match status" value="1"/>
</dbReference>
<reference evidence="5" key="2">
    <citation type="submission" date="2025-09" db="UniProtKB">
        <authorList>
            <consortium name="Ensembl"/>
        </authorList>
    </citation>
    <scope>IDENTIFICATION</scope>
</reference>
<dbReference type="Pfam" id="PF03370">
    <property type="entry name" value="CBM_21"/>
    <property type="match status" value="1"/>
</dbReference>
<evidence type="ECO:0000313" key="5">
    <source>
        <dbReference type="Ensembl" id="ENSAZOP00000001878.1"/>
    </source>
</evidence>
<dbReference type="CDD" id="cd22815">
    <property type="entry name" value="PBD_PPP1R3C"/>
    <property type="match status" value="1"/>
</dbReference>
<protein>
    <submittedName>
        <fullName evidence="5">Protein phosphatase 1 regulatory subunit 3C</fullName>
    </submittedName>
</protein>
<dbReference type="InterPro" id="IPR005036">
    <property type="entry name" value="CBM21_dom"/>
</dbReference>
<dbReference type="InterPro" id="IPR050782">
    <property type="entry name" value="PP1_regulatory_subunit_3"/>
</dbReference>
<feature type="region of interest" description="Disordered" evidence="3">
    <location>
        <begin position="462"/>
        <end position="488"/>
    </location>
</feature>
<evidence type="ECO:0000256" key="3">
    <source>
        <dbReference type="SAM" id="MobiDB-lite"/>
    </source>
</evidence>
<keyword evidence="1" id="KW-0321">Glycogen metabolism</keyword>
<dbReference type="GO" id="GO:0000164">
    <property type="term" value="C:protein phosphatase type 1 complex"/>
    <property type="evidence" value="ECO:0007669"/>
    <property type="project" value="TreeGrafter"/>
</dbReference>
<dbReference type="GO" id="GO:2001069">
    <property type="term" value="F:glycogen binding"/>
    <property type="evidence" value="ECO:0007669"/>
    <property type="project" value="TreeGrafter"/>
</dbReference>
<feature type="domain" description="CBM21" evidence="4">
    <location>
        <begin position="330"/>
        <end position="438"/>
    </location>
</feature>
<dbReference type="GO" id="GO:0008157">
    <property type="term" value="F:protein phosphatase 1 binding"/>
    <property type="evidence" value="ECO:0007669"/>
    <property type="project" value="TreeGrafter"/>
</dbReference>
<evidence type="ECO:0000259" key="4">
    <source>
        <dbReference type="PROSITE" id="PS51159"/>
    </source>
</evidence>
<dbReference type="PIRSF" id="PIRSF500813">
    <property type="entry name" value="PP1_PTG"/>
    <property type="match status" value="1"/>
</dbReference>
<feature type="compositionally biased region" description="Low complexity" evidence="3">
    <location>
        <begin position="118"/>
        <end position="134"/>
    </location>
</feature>
<feature type="region of interest" description="Disordered" evidence="3">
    <location>
        <begin position="113"/>
        <end position="177"/>
    </location>
</feature>
<keyword evidence="6" id="KW-1185">Reference proteome</keyword>
<reference evidence="5" key="1">
    <citation type="submission" date="2025-08" db="UniProtKB">
        <authorList>
            <consortium name="Ensembl"/>
        </authorList>
    </citation>
    <scope>IDENTIFICATION</scope>
</reference>
<dbReference type="InterPro" id="IPR038175">
    <property type="entry name" value="CBM21_dom_sf"/>
</dbReference>
<evidence type="ECO:0000313" key="6">
    <source>
        <dbReference type="Proteomes" id="UP000694549"/>
    </source>
</evidence>
<dbReference type="AlphaFoldDB" id="A0A8B9U2H2"/>
<dbReference type="Proteomes" id="UP000694549">
    <property type="component" value="Unplaced"/>
</dbReference>
<dbReference type="PANTHER" id="PTHR12307">
    <property type="entry name" value="PROTEIN PHOSPHATASE 1 REGULATORY SUBUNIT"/>
    <property type="match status" value="1"/>
</dbReference>
<dbReference type="Gene3D" id="2.60.40.2440">
    <property type="entry name" value="Carbohydrate binding type-21 domain"/>
    <property type="match status" value="1"/>
</dbReference>
<evidence type="ECO:0000256" key="2">
    <source>
        <dbReference type="ARBA" id="ARBA00023277"/>
    </source>
</evidence>
<dbReference type="GO" id="GO:0005979">
    <property type="term" value="P:regulation of glycogen biosynthetic process"/>
    <property type="evidence" value="ECO:0007669"/>
    <property type="project" value="TreeGrafter"/>
</dbReference>
<organism evidence="5 6">
    <name type="scientific">Anas zonorhyncha</name>
    <name type="common">Eastern spot-billed duck</name>
    <dbReference type="NCBI Taxonomy" id="75864"/>
    <lineage>
        <taxon>Eukaryota</taxon>
        <taxon>Metazoa</taxon>
        <taxon>Chordata</taxon>
        <taxon>Craniata</taxon>
        <taxon>Vertebrata</taxon>
        <taxon>Euteleostomi</taxon>
        <taxon>Archelosauria</taxon>
        <taxon>Archosauria</taxon>
        <taxon>Dinosauria</taxon>
        <taxon>Saurischia</taxon>
        <taxon>Theropoda</taxon>
        <taxon>Coelurosauria</taxon>
        <taxon>Aves</taxon>
        <taxon>Neognathae</taxon>
        <taxon>Galloanserae</taxon>
        <taxon>Anseriformes</taxon>
        <taxon>Anatidae</taxon>
        <taxon>Anatinae</taxon>
        <taxon>Anas</taxon>
    </lineage>
</organism>
<dbReference type="PIRSF" id="PIRSF038207">
    <property type="entry name" value="PP1_GT_animal"/>
    <property type="match status" value="1"/>
</dbReference>